<evidence type="ECO:0000313" key="1">
    <source>
        <dbReference type="EMBL" id="KAK3892871.1"/>
    </source>
</evidence>
<gene>
    <name evidence="1" type="ORF">Pcinc_003272</name>
</gene>
<sequence length="150" mass="17227">MSSLLELYKAEYSGSGGDPKEVVTYNSQNLLRKFQYRFGDEIRIAHADMRRENYICKASLTDEQAITKLHDDFKEYEENEKIRYAALHLRSQIMKMPKTKTPDPTTVQVQLLLYLRSGFFEILHCGGVRADLGQLQGEVLWACLAGVPHQ</sequence>
<organism evidence="1 2">
    <name type="scientific">Petrolisthes cinctipes</name>
    <name type="common">Flat porcelain crab</name>
    <dbReference type="NCBI Taxonomy" id="88211"/>
    <lineage>
        <taxon>Eukaryota</taxon>
        <taxon>Metazoa</taxon>
        <taxon>Ecdysozoa</taxon>
        <taxon>Arthropoda</taxon>
        <taxon>Crustacea</taxon>
        <taxon>Multicrustacea</taxon>
        <taxon>Malacostraca</taxon>
        <taxon>Eumalacostraca</taxon>
        <taxon>Eucarida</taxon>
        <taxon>Decapoda</taxon>
        <taxon>Pleocyemata</taxon>
        <taxon>Anomura</taxon>
        <taxon>Galatheoidea</taxon>
        <taxon>Porcellanidae</taxon>
        <taxon>Petrolisthes</taxon>
    </lineage>
</organism>
<protein>
    <submittedName>
        <fullName evidence="1">Uncharacterized protein</fullName>
    </submittedName>
</protein>
<proteinExistence type="predicted"/>
<evidence type="ECO:0000313" key="2">
    <source>
        <dbReference type="Proteomes" id="UP001286313"/>
    </source>
</evidence>
<comment type="caution">
    <text evidence="1">The sequence shown here is derived from an EMBL/GenBank/DDBJ whole genome shotgun (WGS) entry which is preliminary data.</text>
</comment>
<dbReference type="AlphaFoldDB" id="A0AAE1GJ88"/>
<keyword evidence="2" id="KW-1185">Reference proteome</keyword>
<dbReference type="EMBL" id="JAWQEG010000242">
    <property type="protein sequence ID" value="KAK3892871.1"/>
    <property type="molecule type" value="Genomic_DNA"/>
</dbReference>
<name>A0AAE1GJ88_PETCI</name>
<dbReference type="Proteomes" id="UP001286313">
    <property type="component" value="Unassembled WGS sequence"/>
</dbReference>
<accession>A0AAE1GJ88</accession>
<reference evidence="1" key="1">
    <citation type="submission" date="2023-10" db="EMBL/GenBank/DDBJ databases">
        <title>Genome assemblies of two species of porcelain crab, Petrolisthes cinctipes and Petrolisthes manimaculis (Anomura: Porcellanidae).</title>
        <authorList>
            <person name="Angst P."/>
        </authorList>
    </citation>
    <scope>NUCLEOTIDE SEQUENCE</scope>
    <source>
        <strain evidence="1">PB745_01</strain>
        <tissue evidence="1">Gill</tissue>
    </source>
</reference>